<dbReference type="OrthoDB" id="10691711at2759"/>
<feature type="compositionally biased region" description="Acidic residues" evidence="1">
    <location>
        <begin position="690"/>
        <end position="699"/>
    </location>
</feature>
<feature type="compositionally biased region" description="Basic residues" evidence="1">
    <location>
        <begin position="255"/>
        <end position="268"/>
    </location>
</feature>
<feature type="compositionally biased region" description="Basic and acidic residues" evidence="1">
    <location>
        <begin position="1007"/>
        <end position="1026"/>
    </location>
</feature>
<feature type="compositionally biased region" description="Basic and acidic residues" evidence="1">
    <location>
        <begin position="623"/>
        <end position="641"/>
    </location>
</feature>
<feature type="compositionally biased region" description="Polar residues" evidence="1">
    <location>
        <begin position="426"/>
        <end position="443"/>
    </location>
</feature>
<feature type="compositionally biased region" description="Basic and acidic residues" evidence="1">
    <location>
        <begin position="963"/>
        <end position="978"/>
    </location>
</feature>
<keyword evidence="3" id="KW-1185">Reference proteome</keyword>
<dbReference type="Proteomes" id="UP001163046">
    <property type="component" value="Unassembled WGS sequence"/>
</dbReference>
<feature type="compositionally biased region" description="Basic and acidic residues" evidence="1">
    <location>
        <begin position="885"/>
        <end position="895"/>
    </location>
</feature>
<feature type="compositionally biased region" description="Basic and acidic residues" evidence="1">
    <location>
        <begin position="596"/>
        <end position="608"/>
    </location>
</feature>
<feature type="compositionally biased region" description="Basic and acidic residues" evidence="1">
    <location>
        <begin position="483"/>
        <end position="511"/>
    </location>
</feature>
<comment type="caution">
    <text evidence="2">The sequence shown here is derived from an EMBL/GenBank/DDBJ whole genome shotgun (WGS) entry which is preliminary data.</text>
</comment>
<feature type="compositionally biased region" description="Polar residues" evidence="1">
    <location>
        <begin position="118"/>
        <end position="131"/>
    </location>
</feature>
<dbReference type="AlphaFoldDB" id="A0A9X0CP52"/>
<reference evidence="2" key="1">
    <citation type="submission" date="2023-01" db="EMBL/GenBank/DDBJ databases">
        <title>Genome assembly of the deep-sea coral Lophelia pertusa.</title>
        <authorList>
            <person name="Herrera S."/>
            <person name="Cordes E."/>
        </authorList>
    </citation>
    <scope>NUCLEOTIDE SEQUENCE</scope>
    <source>
        <strain evidence="2">USNM1676648</strain>
        <tissue evidence="2">Polyp</tissue>
    </source>
</reference>
<feature type="compositionally biased region" description="Basic residues" evidence="1">
    <location>
        <begin position="875"/>
        <end position="884"/>
    </location>
</feature>
<accession>A0A9X0CP52</accession>
<feature type="region of interest" description="Disordered" evidence="1">
    <location>
        <begin position="239"/>
        <end position="268"/>
    </location>
</feature>
<feature type="compositionally biased region" description="Basic and acidic residues" evidence="1">
    <location>
        <begin position="163"/>
        <end position="172"/>
    </location>
</feature>
<feature type="compositionally biased region" description="Polar residues" evidence="1">
    <location>
        <begin position="307"/>
        <end position="318"/>
    </location>
</feature>
<feature type="compositionally biased region" description="Basic and acidic residues" evidence="1">
    <location>
        <begin position="765"/>
        <end position="784"/>
    </location>
</feature>
<organism evidence="2 3">
    <name type="scientific">Desmophyllum pertusum</name>
    <dbReference type="NCBI Taxonomy" id="174260"/>
    <lineage>
        <taxon>Eukaryota</taxon>
        <taxon>Metazoa</taxon>
        <taxon>Cnidaria</taxon>
        <taxon>Anthozoa</taxon>
        <taxon>Hexacorallia</taxon>
        <taxon>Scleractinia</taxon>
        <taxon>Caryophylliina</taxon>
        <taxon>Caryophylliidae</taxon>
        <taxon>Desmophyllum</taxon>
    </lineage>
</organism>
<feature type="compositionally biased region" description="Basic residues" evidence="1">
    <location>
        <begin position="518"/>
        <end position="532"/>
    </location>
</feature>
<feature type="region of interest" description="Disordered" evidence="1">
    <location>
        <begin position="726"/>
        <end position="1065"/>
    </location>
</feature>
<proteinExistence type="predicted"/>
<gene>
    <name evidence="2" type="ORF">OS493_002585</name>
</gene>
<evidence type="ECO:0000256" key="1">
    <source>
        <dbReference type="SAM" id="MobiDB-lite"/>
    </source>
</evidence>
<feature type="region of interest" description="Disordered" evidence="1">
    <location>
        <begin position="404"/>
        <end position="706"/>
    </location>
</feature>
<feature type="compositionally biased region" description="Polar residues" evidence="1">
    <location>
        <begin position="568"/>
        <end position="588"/>
    </location>
</feature>
<feature type="region of interest" description="Disordered" evidence="1">
    <location>
        <begin position="285"/>
        <end position="318"/>
    </location>
</feature>
<evidence type="ECO:0000313" key="3">
    <source>
        <dbReference type="Proteomes" id="UP001163046"/>
    </source>
</evidence>
<protein>
    <submittedName>
        <fullName evidence="2">Uncharacterized protein</fullName>
    </submittedName>
</protein>
<feature type="compositionally biased region" description="Basic and acidic residues" evidence="1">
    <location>
        <begin position="989"/>
        <end position="998"/>
    </location>
</feature>
<name>A0A9X0CP52_9CNID</name>
<feature type="compositionally biased region" description="Basic and acidic residues" evidence="1">
    <location>
        <begin position="904"/>
        <end position="921"/>
    </location>
</feature>
<dbReference type="EMBL" id="MU827302">
    <property type="protein sequence ID" value="KAJ7365863.1"/>
    <property type="molecule type" value="Genomic_DNA"/>
</dbReference>
<feature type="region of interest" description="Disordered" evidence="1">
    <location>
        <begin position="112"/>
        <end position="190"/>
    </location>
</feature>
<feature type="compositionally biased region" description="Basic and acidic residues" evidence="1">
    <location>
        <begin position="239"/>
        <end position="248"/>
    </location>
</feature>
<feature type="compositionally biased region" description="Acidic residues" evidence="1">
    <location>
        <begin position="173"/>
        <end position="189"/>
    </location>
</feature>
<feature type="compositionally biased region" description="Basic and acidic residues" evidence="1">
    <location>
        <begin position="132"/>
        <end position="144"/>
    </location>
</feature>
<sequence length="1177" mass="132846">MITTLRKSRVAVSKSSSIAELRAEIPTIAREVFPCFRGGQVLNLETRKGSKLPDRYQVGTILQNESKIICCTSDHKKRKKTNLETNSCVDSEDISSSISLTEHEGLVIHKPSEEKSCEVQQEPSQVTSKNGSEQKRSTKYDKQQKVISKGQSEQAVRFPAEAMRTEKSHDADDEHDDDDDNDEEEEEEVCNMPVTRNRANLLANKKATDVTQTCQVRIEKLPVCSVNGRLKVIARDKSGEKELSRITKESPGPRSLKKTKSPCKQLNKHSNVRVDEACGNETGLNETVEDSRKSEIGNLQAKRRVNSESSRNTSDCASEVQTCQVRIENVPFCRDSRGRFKVVQRSGHQITNRPGDDVSNASDVNNKNDVYTSSEEGSKSTSLVSETPLSDINEVDGDLELNVHEQEAIPQTTKQNKTPRKDTKSTEQIAQSRTQDIDNQSVKQVGANESDVASLQNKRKSAKKDPMSEKMSPSKSKNTVNSCEDKTADTFLHEACDNSGDAGDRITKESPRPSPAVKKTKSPCKRLNKHSNVRVDEACGNETGLNETVEDSRKSEIGNLQAKRRVNSESSRNTSDCASEVQTCQVGNESDVASLENRRKSAKKDLMSKKKMSPSKSKNTVNSREDKTADTFLHEACDNSGDRGPSPALKKNKSPCKRLDNVKLSKGKHSAVHVDEAEDETCLDVVEQSEASEEEDEREGDLTPIYLRTIKEGEQIEWMTEICRDGDSEQVAEDHQDFTKRVEKSDCKPASPDEQPRTANTSTSERIENDTENSPEDKELKNDGEENTMTKRSKRKNKKLDSWVKNANQENVSDRTMEEENVQLEIVTEDPNRKKSKQKKRRLEENEDTWVERAHRESVSNTTMQENATEDPISNKKKKKALKRKAGEGSCDKPESQASIEEQTPTRKVDKDGYCREDKQNKYYKKVKDRKTSNHMEGVNSVSDEGNQLEKEKKRKKKKKKKEKEEEKKRQSELRNTESETALASPIFERVDYSENSHNKLKRNKRCTPEKEPLVSRERKADKETTPTEQGVMLNDDPEGSKSKEYHMSNPSADHTQQKSKKKSKALSLLDLALDAAAVQRTPNTVTNSKRALRQVSSAHQLARHFRRTPKGFLHSPKKRKIAASTSSIIIRRKSRTDPKENLKQVEMTPKEKDLKDLVTSRVSFEQLLDDESFWDT</sequence>
<feature type="compositionally biased region" description="Polar residues" evidence="1">
    <location>
        <begin position="145"/>
        <end position="154"/>
    </location>
</feature>
<feature type="compositionally biased region" description="Polar residues" evidence="1">
    <location>
        <begin position="359"/>
        <end position="390"/>
    </location>
</feature>
<feature type="compositionally biased region" description="Basic residues" evidence="1">
    <location>
        <begin position="953"/>
        <end position="962"/>
    </location>
</feature>
<evidence type="ECO:0000313" key="2">
    <source>
        <dbReference type="EMBL" id="KAJ7365863.1"/>
    </source>
</evidence>
<feature type="compositionally biased region" description="Basic and acidic residues" evidence="1">
    <location>
        <begin position="726"/>
        <end position="747"/>
    </location>
</feature>
<feature type="region of interest" description="Disordered" evidence="1">
    <location>
        <begin position="344"/>
        <end position="390"/>
    </location>
</feature>